<dbReference type="Proteomes" id="UP000198931">
    <property type="component" value="Unassembled WGS sequence"/>
</dbReference>
<gene>
    <name evidence="2" type="ORF">SAMN05443292_0831</name>
</gene>
<dbReference type="EMBL" id="FOQT01000001">
    <property type="protein sequence ID" value="SFH92986.1"/>
    <property type="molecule type" value="Genomic_DNA"/>
</dbReference>
<protein>
    <submittedName>
        <fullName evidence="2">Uncharacterized protein</fullName>
    </submittedName>
</protein>
<evidence type="ECO:0000256" key="1">
    <source>
        <dbReference type="SAM" id="Phobius"/>
    </source>
</evidence>
<keyword evidence="1" id="KW-1133">Transmembrane helix</keyword>
<sequence length="112" mass="13372">MKYFLRIFIAIIIYFLSLKIGSIVFIDLKKFGLHSLETIKYSYEIDYKLVLIVFSLIFLVSLILSLIKFKNLIYIDKFSLIFLILNIVFFFWIFVIQTIDMIQFNNENCGCE</sequence>
<proteinExistence type="predicted"/>
<keyword evidence="1" id="KW-0812">Transmembrane</keyword>
<dbReference type="AlphaFoldDB" id="A0A1I3E1Z2"/>
<accession>A0A1I3E1Z2</accession>
<keyword evidence="3" id="KW-1185">Reference proteome</keyword>
<keyword evidence="1" id="KW-0472">Membrane</keyword>
<organism evidence="2 3">
    <name type="scientific">Halpernia frigidisoli</name>
    <dbReference type="NCBI Taxonomy" id="1125876"/>
    <lineage>
        <taxon>Bacteria</taxon>
        <taxon>Pseudomonadati</taxon>
        <taxon>Bacteroidota</taxon>
        <taxon>Flavobacteriia</taxon>
        <taxon>Flavobacteriales</taxon>
        <taxon>Weeksellaceae</taxon>
        <taxon>Chryseobacterium group</taxon>
        <taxon>Halpernia</taxon>
    </lineage>
</organism>
<reference evidence="2 3" key="1">
    <citation type="submission" date="2016-10" db="EMBL/GenBank/DDBJ databases">
        <authorList>
            <person name="de Groot N.N."/>
        </authorList>
    </citation>
    <scope>NUCLEOTIDE SEQUENCE [LARGE SCALE GENOMIC DNA]</scope>
    <source>
        <strain evidence="2 3">DSM 26000</strain>
    </source>
</reference>
<evidence type="ECO:0000313" key="2">
    <source>
        <dbReference type="EMBL" id="SFH92986.1"/>
    </source>
</evidence>
<evidence type="ECO:0000313" key="3">
    <source>
        <dbReference type="Proteomes" id="UP000198931"/>
    </source>
</evidence>
<feature type="transmembrane region" description="Helical" evidence="1">
    <location>
        <begin position="47"/>
        <end position="67"/>
    </location>
</feature>
<dbReference type="STRING" id="1125876.SAMN05443292_0831"/>
<name>A0A1I3E1Z2_9FLAO</name>
<feature type="transmembrane region" description="Helical" evidence="1">
    <location>
        <begin position="79"/>
        <end position="99"/>
    </location>
</feature>
<feature type="transmembrane region" description="Helical" evidence="1">
    <location>
        <begin position="7"/>
        <end position="27"/>
    </location>
</feature>